<dbReference type="InterPro" id="IPR016189">
    <property type="entry name" value="Transl_init_fac_IF2/IF5_N"/>
</dbReference>
<name>A0A9Y1BJH6_9ARCH</name>
<dbReference type="NCBIfam" id="TIGR00311">
    <property type="entry name" value="aIF-2beta"/>
    <property type="match status" value="1"/>
</dbReference>
<dbReference type="PANTHER" id="PTHR23001">
    <property type="entry name" value="EUKARYOTIC TRANSLATION INITIATION FACTOR"/>
    <property type="match status" value="1"/>
</dbReference>
<evidence type="ECO:0000256" key="2">
    <source>
        <dbReference type="ARBA" id="ARBA00010397"/>
    </source>
</evidence>
<evidence type="ECO:0000256" key="8">
    <source>
        <dbReference type="ARBA" id="ARBA00032408"/>
    </source>
</evidence>
<dbReference type="InterPro" id="IPR045196">
    <property type="entry name" value="IF2/IF5"/>
</dbReference>
<sequence>MSYDELLKRARKQLPEKVFEEDRFKIPTVQAVIEGNKSIVTNFKQIATTINRDENHLLKYLAGELATSATIEGNRAVFAGKHSRYNLQKLLEKYLEEYVRCGECHKYDTHFETISRILYKRCEACGATTAVKPLRK</sequence>
<evidence type="ECO:0000256" key="6">
    <source>
        <dbReference type="ARBA" id="ARBA00022917"/>
    </source>
</evidence>
<keyword evidence="6 9" id="KW-0648">Protein biosynthesis</keyword>
<accession>A0A9Y1BJH6</accession>
<dbReference type="Proteomes" id="UP001201020">
    <property type="component" value="Chromosome"/>
</dbReference>
<evidence type="ECO:0000256" key="5">
    <source>
        <dbReference type="ARBA" id="ARBA00022540"/>
    </source>
</evidence>
<evidence type="ECO:0000256" key="4">
    <source>
        <dbReference type="ARBA" id="ARBA00022314"/>
    </source>
</evidence>
<dbReference type="InterPro" id="IPR002735">
    <property type="entry name" value="Transl_init_fac_IF2/IF5_dom"/>
</dbReference>
<comment type="function">
    <text evidence="1 9">eIF-2 functions in the early steps of protein synthesis by forming a ternary complex with GTP and initiator tRNA.</text>
</comment>
<reference evidence="11" key="1">
    <citation type="journal article" date="2022" name="Nat. Microbiol.">
        <title>Unique mobile elements and scalable gene flow at the prokaryote-eukaryote boundary revealed by circularized Asgard archaea genomes.</title>
        <authorList>
            <person name="Wu F."/>
            <person name="Speth D.R."/>
            <person name="Philosof A."/>
            <person name="Cremiere A."/>
            <person name="Narayanan A."/>
            <person name="Barco R.A."/>
            <person name="Connon S.A."/>
            <person name="Amend J.P."/>
            <person name="Antoshechkin I.A."/>
            <person name="Orphan V.J."/>
        </authorList>
    </citation>
    <scope>NUCLEOTIDE SEQUENCE</scope>
    <source>
        <strain evidence="11">PM71</strain>
    </source>
</reference>
<dbReference type="Pfam" id="PF01873">
    <property type="entry name" value="eIF-5_eIF-2B"/>
    <property type="match status" value="1"/>
</dbReference>
<comment type="similarity">
    <text evidence="2 9">Belongs to the eIF-2-beta/eIF-5 family.</text>
</comment>
<keyword evidence="5 9" id="KW-0396">Initiation factor</keyword>
<dbReference type="SUPFAM" id="SSF100966">
    <property type="entry name" value="Translation initiation factor 2 beta, aIF2beta, N-terminal domain"/>
    <property type="match status" value="1"/>
</dbReference>
<dbReference type="AlphaFoldDB" id="A0A9Y1BJH6"/>
<evidence type="ECO:0000313" key="11">
    <source>
        <dbReference type="EMBL" id="UJG40065.1"/>
    </source>
</evidence>
<dbReference type="GO" id="GO:0003743">
    <property type="term" value="F:translation initiation factor activity"/>
    <property type="evidence" value="ECO:0007669"/>
    <property type="project" value="UniProtKB-UniRule"/>
</dbReference>
<evidence type="ECO:0000259" key="10">
    <source>
        <dbReference type="SMART" id="SM00653"/>
    </source>
</evidence>
<dbReference type="EMBL" id="CP084166">
    <property type="protein sequence ID" value="UJG40065.1"/>
    <property type="molecule type" value="Genomic_DNA"/>
</dbReference>
<evidence type="ECO:0000256" key="1">
    <source>
        <dbReference type="ARBA" id="ARBA00003323"/>
    </source>
</evidence>
<proteinExistence type="inferred from homology"/>
<evidence type="ECO:0000256" key="3">
    <source>
        <dbReference type="ARBA" id="ARBA00011243"/>
    </source>
</evidence>
<dbReference type="SMART" id="SM00653">
    <property type="entry name" value="eIF2B_5"/>
    <property type="match status" value="1"/>
</dbReference>
<dbReference type="InterPro" id="IPR016190">
    <property type="entry name" value="Transl_init_fac_IF2/IF5_Zn-bd"/>
</dbReference>
<dbReference type="HAMAP" id="MF_00232">
    <property type="entry name" value="eIF_2_beta"/>
    <property type="match status" value="1"/>
</dbReference>
<evidence type="ECO:0000256" key="7">
    <source>
        <dbReference type="ARBA" id="ARBA00031466"/>
    </source>
</evidence>
<dbReference type="SUPFAM" id="SSF75689">
    <property type="entry name" value="Zinc-binding domain of translation initiation factor 2 beta"/>
    <property type="match status" value="1"/>
</dbReference>
<feature type="domain" description="Translation initiation factor IF2/IF5" evidence="10">
    <location>
        <begin position="21"/>
        <end position="128"/>
    </location>
</feature>
<comment type="subunit">
    <text evidence="3 9">Heterotrimer composed of an alpha, a beta and a gamma chain.</text>
</comment>
<organism evidence="11">
    <name type="scientific">Candidatus Heimdallarchaeum aukensis</name>
    <dbReference type="NCBI Taxonomy" id="2876573"/>
    <lineage>
        <taxon>Archaea</taxon>
        <taxon>Promethearchaeati</taxon>
        <taxon>Candidatus Heimdallarchaeota</taxon>
        <taxon>Candidatus Heimdallarchaeia (ex Rinke et al. 2021) (nom. nud.)</taxon>
        <taxon>Candidatus Heimdallarchaeales</taxon>
        <taxon>Candidatus Heimdallarchaeaceae</taxon>
        <taxon>Candidatus Heimdallarchaeum</taxon>
    </lineage>
</organism>
<dbReference type="NCBIfam" id="NF003067">
    <property type="entry name" value="PRK03988.1"/>
    <property type="match status" value="1"/>
</dbReference>
<gene>
    <name evidence="9" type="primary">eif2b</name>
    <name evidence="11" type="ORF">K9W45_09475</name>
</gene>
<dbReference type="InterPro" id="IPR004458">
    <property type="entry name" value="TIF2_bsu_arc"/>
</dbReference>
<evidence type="ECO:0000256" key="9">
    <source>
        <dbReference type="HAMAP-Rule" id="MF_00232"/>
    </source>
</evidence>
<dbReference type="Gene3D" id="3.30.30.170">
    <property type="match status" value="1"/>
</dbReference>
<protein>
    <recommendedName>
        <fullName evidence="4 9">Translation initiation factor 2 subunit beta</fullName>
    </recommendedName>
    <alternativeName>
        <fullName evidence="7 9">aIF2-beta</fullName>
    </alternativeName>
    <alternativeName>
        <fullName evidence="8 9">eIF-2-beta</fullName>
    </alternativeName>
</protein>
<dbReference type="PANTHER" id="PTHR23001:SF3">
    <property type="entry name" value="EUKARYOTIC TRANSLATION INITIATION FACTOR 2 SUBUNIT 2"/>
    <property type="match status" value="1"/>
</dbReference>